<reference evidence="3 4" key="1">
    <citation type="submission" date="2009-02" db="EMBL/GenBank/DDBJ databases">
        <title>Sequencing of the draft genome and assembly of Dethiobacter alkaliphilus AHT 1.</title>
        <authorList>
            <consortium name="US DOE Joint Genome Institute (JGI-PGF)"/>
            <person name="Lucas S."/>
            <person name="Copeland A."/>
            <person name="Lapidus A."/>
            <person name="Glavina del Rio T."/>
            <person name="Dalin E."/>
            <person name="Tice H."/>
            <person name="Bruce D."/>
            <person name="Goodwin L."/>
            <person name="Pitluck S."/>
            <person name="Larimer F."/>
            <person name="Land M.L."/>
            <person name="Hauser L."/>
            <person name="Muyzer G."/>
        </authorList>
    </citation>
    <scope>NUCLEOTIDE SEQUENCE [LARGE SCALE GENOMIC DNA]</scope>
    <source>
        <strain evidence="3 4">AHT 1</strain>
    </source>
</reference>
<accession>C0GHF6</accession>
<evidence type="ECO:0000313" key="4">
    <source>
        <dbReference type="Proteomes" id="UP000006443"/>
    </source>
</evidence>
<dbReference type="Pfam" id="PF09723">
    <property type="entry name" value="Zn_ribbon_8"/>
    <property type="match status" value="1"/>
</dbReference>
<evidence type="ECO:0000313" key="3">
    <source>
        <dbReference type="EMBL" id="EEG77162.1"/>
    </source>
</evidence>
<evidence type="ECO:0000256" key="1">
    <source>
        <dbReference type="SAM" id="MobiDB-lite"/>
    </source>
</evidence>
<dbReference type="EMBL" id="ACJM01000009">
    <property type="protein sequence ID" value="EEG77162.1"/>
    <property type="molecule type" value="Genomic_DNA"/>
</dbReference>
<proteinExistence type="predicted"/>
<feature type="region of interest" description="Disordered" evidence="1">
    <location>
        <begin position="49"/>
        <end position="69"/>
    </location>
</feature>
<dbReference type="InterPro" id="IPR013429">
    <property type="entry name" value="Regulatory_FmdB_Zinc_ribbon"/>
</dbReference>
<feature type="domain" description="Putative regulatory protein FmdB zinc ribbon" evidence="2">
    <location>
        <begin position="1"/>
        <end position="42"/>
    </location>
</feature>
<dbReference type="RefSeq" id="WP_008516923.1">
    <property type="nucleotide sequence ID" value="NZ_ACJM01000009.1"/>
</dbReference>
<dbReference type="AlphaFoldDB" id="C0GHF6"/>
<name>C0GHF6_DETAL</name>
<organism evidence="3 4">
    <name type="scientific">Dethiobacter alkaliphilus AHT 1</name>
    <dbReference type="NCBI Taxonomy" id="555088"/>
    <lineage>
        <taxon>Bacteria</taxon>
        <taxon>Bacillati</taxon>
        <taxon>Bacillota</taxon>
        <taxon>Dethiobacteria</taxon>
        <taxon>Dethiobacterales</taxon>
        <taxon>Dethiobacteraceae</taxon>
        <taxon>Dethiobacter</taxon>
    </lineage>
</organism>
<dbReference type="Proteomes" id="UP000006443">
    <property type="component" value="Unassembled WGS sequence"/>
</dbReference>
<protein>
    <submittedName>
        <fullName evidence="3">Regulatory protein, FmdB family</fullName>
    </submittedName>
</protein>
<comment type="caution">
    <text evidence="3">The sequence shown here is derived from an EMBL/GenBank/DDBJ whole genome shotgun (WGS) entry which is preliminary data.</text>
</comment>
<keyword evidence="4" id="KW-1185">Reference proteome</keyword>
<sequence>MPTYEFICKQCGHRFETQVPSADKKKVRCAKCESADLQEKFGINVSKGGAKESPCAQSDSCPSKRFGFG</sequence>
<gene>
    <name evidence="3" type="ORF">DealDRAFT_1915</name>
</gene>
<dbReference type="NCBIfam" id="TIGR02605">
    <property type="entry name" value="CxxC_CxxC_SSSS"/>
    <property type="match status" value="1"/>
</dbReference>
<dbReference type="SMART" id="SM00834">
    <property type="entry name" value="CxxC_CXXC_SSSS"/>
    <property type="match status" value="1"/>
</dbReference>
<evidence type="ECO:0000259" key="2">
    <source>
        <dbReference type="SMART" id="SM00834"/>
    </source>
</evidence>